<proteinExistence type="predicted"/>
<evidence type="ECO:0000256" key="1">
    <source>
        <dbReference type="ARBA" id="ARBA00023172"/>
    </source>
</evidence>
<feature type="compositionally biased region" description="Basic and acidic residues" evidence="2">
    <location>
        <begin position="76"/>
        <end position="86"/>
    </location>
</feature>
<reference evidence="4 5" key="1">
    <citation type="submission" date="2021-01" db="EMBL/GenBank/DDBJ databases">
        <title>Streptomyces acididurans sp. nov., isolated from a peat swamp forest soil.</title>
        <authorList>
            <person name="Chantavorakit T."/>
            <person name="Duangmal K."/>
        </authorList>
    </citation>
    <scope>NUCLEOTIDE SEQUENCE [LARGE SCALE GENOMIC DNA]</scope>
    <source>
        <strain evidence="4 5">KK5PA1</strain>
    </source>
</reference>
<feature type="domain" description="Tyr recombinase" evidence="3">
    <location>
        <begin position="1"/>
        <end position="53"/>
    </location>
</feature>
<keyword evidence="1" id="KW-0233">DNA recombination</keyword>
<comment type="caution">
    <text evidence="4">The sequence shown here is derived from an EMBL/GenBank/DDBJ whole genome shotgun (WGS) entry which is preliminary data.</text>
</comment>
<dbReference type="InterPro" id="IPR013762">
    <property type="entry name" value="Integrase-like_cat_sf"/>
</dbReference>
<evidence type="ECO:0000313" key="5">
    <source>
        <dbReference type="Proteomes" id="UP000749040"/>
    </source>
</evidence>
<evidence type="ECO:0000259" key="3">
    <source>
        <dbReference type="PROSITE" id="PS51898"/>
    </source>
</evidence>
<dbReference type="Proteomes" id="UP000749040">
    <property type="component" value="Unassembled WGS sequence"/>
</dbReference>
<name>A0ABS2TR46_9ACTN</name>
<dbReference type="PROSITE" id="PS51898">
    <property type="entry name" value="TYR_RECOMBINASE"/>
    <property type="match status" value="1"/>
</dbReference>
<dbReference type="SUPFAM" id="SSF56349">
    <property type="entry name" value="DNA breaking-rejoining enzymes"/>
    <property type="match status" value="1"/>
</dbReference>
<dbReference type="EMBL" id="JADKYB010000005">
    <property type="protein sequence ID" value="MBM9505297.1"/>
    <property type="molecule type" value="Genomic_DNA"/>
</dbReference>
<protein>
    <recommendedName>
        <fullName evidence="3">Tyr recombinase domain-containing protein</fullName>
    </recommendedName>
</protein>
<keyword evidence="5" id="KW-1185">Reference proteome</keyword>
<accession>A0ABS2TR46</accession>
<dbReference type="InterPro" id="IPR002104">
    <property type="entry name" value="Integrase_catalytic"/>
</dbReference>
<feature type="region of interest" description="Disordered" evidence="2">
    <location>
        <begin position="62"/>
        <end position="100"/>
    </location>
</feature>
<dbReference type="InterPro" id="IPR011010">
    <property type="entry name" value="DNA_brk_join_enz"/>
</dbReference>
<sequence>MRLHDLRPGSATLSLRAGVAMVAVQRRLGHSSIRVTSDIYTTVLAEVEREAAEATVAVVPRARQRVIPKPAADDEPAGKDGQKDDGDAGEAPDVPERDAA</sequence>
<evidence type="ECO:0000256" key="2">
    <source>
        <dbReference type="SAM" id="MobiDB-lite"/>
    </source>
</evidence>
<dbReference type="Gene3D" id="1.10.443.10">
    <property type="entry name" value="Intergrase catalytic core"/>
    <property type="match status" value="1"/>
</dbReference>
<evidence type="ECO:0000313" key="4">
    <source>
        <dbReference type="EMBL" id="MBM9505297.1"/>
    </source>
</evidence>
<gene>
    <name evidence="4" type="ORF">ITX44_12215</name>
</gene>
<organism evidence="4 5">
    <name type="scientific">Actinacidiphila acididurans</name>
    <dbReference type="NCBI Taxonomy" id="2784346"/>
    <lineage>
        <taxon>Bacteria</taxon>
        <taxon>Bacillati</taxon>
        <taxon>Actinomycetota</taxon>
        <taxon>Actinomycetes</taxon>
        <taxon>Kitasatosporales</taxon>
        <taxon>Streptomycetaceae</taxon>
        <taxon>Actinacidiphila</taxon>
    </lineage>
</organism>